<keyword evidence="1" id="KW-0472">Membrane</keyword>
<dbReference type="PATRIC" id="fig|264251.5.peg.2525"/>
<dbReference type="InterPro" id="IPR027417">
    <property type="entry name" value="P-loop_NTPase"/>
</dbReference>
<dbReference type="PANTHER" id="PTHR42698:SF1">
    <property type="entry name" value="GTPASE ERA, MITOCHONDRIAL"/>
    <property type="match status" value="1"/>
</dbReference>
<dbReference type="GO" id="GO:0043024">
    <property type="term" value="F:ribosomal small subunit binding"/>
    <property type="evidence" value="ECO:0007669"/>
    <property type="project" value="TreeGrafter"/>
</dbReference>
<feature type="transmembrane region" description="Helical" evidence="1">
    <location>
        <begin position="475"/>
        <end position="500"/>
    </location>
</feature>
<dbReference type="AlphaFoldDB" id="A0A0H2KLI7"/>
<keyword evidence="4" id="KW-1185">Reference proteome</keyword>
<protein>
    <submittedName>
        <fullName evidence="3">GTP-binding protein HSR1</fullName>
    </submittedName>
</protein>
<dbReference type="Proteomes" id="UP000035265">
    <property type="component" value="Unassembled WGS sequence"/>
</dbReference>
<feature type="domain" description="Dynamin N-terminal" evidence="2">
    <location>
        <begin position="51"/>
        <end position="227"/>
    </location>
</feature>
<dbReference type="SUPFAM" id="SSF52540">
    <property type="entry name" value="P-loop containing nucleoside triphosphate hydrolases"/>
    <property type="match status" value="1"/>
</dbReference>
<dbReference type="GO" id="GO:0000028">
    <property type="term" value="P:ribosomal small subunit assembly"/>
    <property type="evidence" value="ECO:0007669"/>
    <property type="project" value="TreeGrafter"/>
</dbReference>
<gene>
    <name evidence="3" type="ORF">FB00_12405</name>
</gene>
<keyword evidence="1" id="KW-1133">Transmembrane helix</keyword>
<dbReference type="EMBL" id="JNBQ01000015">
    <property type="protein sequence ID" value="KLN34351.1"/>
    <property type="molecule type" value="Genomic_DNA"/>
</dbReference>
<dbReference type="Gene3D" id="3.40.50.300">
    <property type="entry name" value="P-loop containing nucleotide triphosphate hydrolases"/>
    <property type="match status" value="1"/>
</dbReference>
<keyword evidence="1" id="KW-0812">Transmembrane</keyword>
<sequence length="595" mass="61417">MTIDLAARTTALETAVRAGEGRVDAALLADARTVVARARERAGLSADHTVVALAGATGSGKSSVFNALAGADLAAVGVQRPTTSHPLAAVWGTGAVAHPAGGAPSGTTPGAAGAGALLDWLEVRRRHEMGTPLTSGDPDDARAGGGLRGLLKGRRAAEVTSGLVLLDLPDHDSVVVEHRVRAERLVERADLLVWVVDPQKYADAALHERYLRPLAGHGSVVVLVLNQADRLAPADADACLADLRRLAAADGLGDARVLGVSARTGQGLDELRGLLADAAARRRAANDRLAADVRAVARRVAAACGDPVPERAARRARDGLVDALEAAAGVPTVVAAVRGSAVRDARAATGWPVTRWVGRFRPDPLRRIGLRTGPAPGSDRARTAKELGAGEAEVRPELARTSLPAVGAALRAGAQTAVRDYAAEATAGLPDDWALAVRRRAAEGAADLADALDQAVAGTELEASRRPAWWRVVGALQWLVLAALVVGLLWLAALWGFTYLRLPEPPTPVLTLGGPGAPELPWPTLLALGGVVVGVLVALLSRAAASVGGRRRAARARRRLRDAVGQVADRRVRLPVGEELSALASCRAAALVAAS</sequence>
<dbReference type="PANTHER" id="PTHR42698">
    <property type="entry name" value="GTPASE ERA"/>
    <property type="match status" value="1"/>
</dbReference>
<evidence type="ECO:0000313" key="4">
    <source>
        <dbReference type="Proteomes" id="UP000035265"/>
    </source>
</evidence>
<evidence type="ECO:0000256" key="1">
    <source>
        <dbReference type="SAM" id="Phobius"/>
    </source>
</evidence>
<organism evidence="3 4">
    <name type="scientific">Cellulosimicrobium funkei</name>
    <dbReference type="NCBI Taxonomy" id="264251"/>
    <lineage>
        <taxon>Bacteria</taxon>
        <taxon>Bacillati</taxon>
        <taxon>Actinomycetota</taxon>
        <taxon>Actinomycetes</taxon>
        <taxon>Micrococcales</taxon>
        <taxon>Promicromonosporaceae</taxon>
        <taxon>Cellulosimicrobium</taxon>
    </lineage>
</organism>
<comment type="caution">
    <text evidence="3">The sequence shown here is derived from an EMBL/GenBank/DDBJ whole genome shotgun (WGS) entry which is preliminary data.</text>
</comment>
<reference evidence="3 4" key="1">
    <citation type="submission" date="2014-05" db="EMBL/GenBank/DDBJ databases">
        <title>Cellulosimicrobium funkei U11 genome.</title>
        <authorList>
            <person name="Hu C."/>
            <person name="Gong Y."/>
            <person name="Wan W."/>
            <person name="Jiang M."/>
        </authorList>
    </citation>
    <scope>NUCLEOTIDE SEQUENCE [LARGE SCALE GENOMIC DNA]</scope>
    <source>
        <strain evidence="3 4">U11</strain>
    </source>
</reference>
<dbReference type="RefSeq" id="WP_047233191.1">
    <property type="nucleotide sequence ID" value="NZ_JNBQ01000015.1"/>
</dbReference>
<dbReference type="InterPro" id="IPR045063">
    <property type="entry name" value="Dynamin_N"/>
</dbReference>
<evidence type="ECO:0000259" key="2">
    <source>
        <dbReference type="Pfam" id="PF00350"/>
    </source>
</evidence>
<dbReference type="GO" id="GO:0005525">
    <property type="term" value="F:GTP binding"/>
    <property type="evidence" value="ECO:0007669"/>
    <property type="project" value="InterPro"/>
</dbReference>
<dbReference type="Pfam" id="PF00350">
    <property type="entry name" value="Dynamin_N"/>
    <property type="match status" value="1"/>
</dbReference>
<accession>A0A0H2KLI7</accession>
<dbReference type="InterPro" id="IPR005662">
    <property type="entry name" value="GTPase_Era-like"/>
</dbReference>
<feature type="transmembrane region" description="Helical" evidence="1">
    <location>
        <begin position="520"/>
        <end position="545"/>
    </location>
</feature>
<evidence type="ECO:0000313" key="3">
    <source>
        <dbReference type="EMBL" id="KLN34351.1"/>
    </source>
</evidence>
<proteinExistence type="predicted"/>
<name>A0A0H2KLI7_9MICO</name>
<dbReference type="STRING" id="264251.FB00_12405"/>
<dbReference type="GO" id="GO:0005829">
    <property type="term" value="C:cytosol"/>
    <property type="evidence" value="ECO:0007669"/>
    <property type="project" value="TreeGrafter"/>
</dbReference>
<dbReference type="GO" id="GO:0019843">
    <property type="term" value="F:rRNA binding"/>
    <property type="evidence" value="ECO:0007669"/>
    <property type="project" value="TreeGrafter"/>
</dbReference>